<dbReference type="InterPro" id="IPR014710">
    <property type="entry name" value="RmlC-like_jellyroll"/>
</dbReference>
<evidence type="ECO:0000313" key="1">
    <source>
        <dbReference type="EMBL" id="TCT12579.1"/>
    </source>
</evidence>
<sequence>MTALHLSASIEAFAPGGRLEPGTSFATALYVIDGSLRADGTAMSAALAENSAVLADGATRLTSRDGATAVRWDLSERHEPSPDRAREAVAARPLLSATLDLDPRTGLLLRCDRVAFPPGGVAYLHTHRGPGIRVLLSGSIRIETAGTSHDYGPLEAWYESGPEPVFAAASPTEPTAFVRVMILPASLSGQSSIRYVREEDRNKPKPQRYQIYLDRPL</sequence>
<evidence type="ECO:0000313" key="2">
    <source>
        <dbReference type="Proteomes" id="UP000295678"/>
    </source>
</evidence>
<protein>
    <recommendedName>
        <fullName evidence="3">Cupin domain</fullName>
    </recommendedName>
</protein>
<dbReference type="Proteomes" id="UP000295678">
    <property type="component" value="Unassembled WGS sequence"/>
</dbReference>
<dbReference type="EMBL" id="SMAK01000002">
    <property type="protein sequence ID" value="TCT12579.1"/>
    <property type="molecule type" value="Genomic_DNA"/>
</dbReference>
<name>A0A4R3MFF6_9HYPH</name>
<dbReference type="RefSeq" id="WP_132805352.1">
    <property type="nucleotide sequence ID" value="NZ_SMAK01000002.1"/>
</dbReference>
<comment type="caution">
    <text evidence="1">The sequence shown here is derived from an EMBL/GenBank/DDBJ whole genome shotgun (WGS) entry which is preliminary data.</text>
</comment>
<dbReference type="AlphaFoldDB" id="A0A4R3MFF6"/>
<dbReference type="SUPFAM" id="SSF51182">
    <property type="entry name" value="RmlC-like cupins"/>
    <property type="match status" value="1"/>
</dbReference>
<organism evidence="1 2">
    <name type="scientific">Tepidamorphus gemmatus</name>
    <dbReference type="NCBI Taxonomy" id="747076"/>
    <lineage>
        <taxon>Bacteria</taxon>
        <taxon>Pseudomonadati</taxon>
        <taxon>Pseudomonadota</taxon>
        <taxon>Alphaproteobacteria</taxon>
        <taxon>Hyphomicrobiales</taxon>
        <taxon>Tepidamorphaceae</taxon>
        <taxon>Tepidamorphus</taxon>
    </lineage>
</organism>
<proteinExistence type="predicted"/>
<gene>
    <name evidence="1" type="ORF">EDC22_102264</name>
</gene>
<dbReference type="Gene3D" id="2.60.120.10">
    <property type="entry name" value="Jelly Rolls"/>
    <property type="match status" value="1"/>
</dbReference>
<reference evidence="1 2" key="1">
    <citation type="submission" date="2019-03" db="EMBL/GenBank/DDBJ databases">
        <title>Genomic Encyclopedia of Type Strains, Phase IV (KMG-IV): sequencing the most valuable type-strain genomes for metagenomic binning, comparative biology and taxonomic classification.</title>
        <authorList>
            <person name="Goeker M."/>
        </authorList>
    </citation>
    <scope>NUCLEOTIDE SEQUENCE [LARGE SCALE GENOMIC DNA]</scope>
    <source>
        <strain evidence="1 2">DSM 19345</strain>
    </source>
</reference>
<keyword evidence="2" id="KW-1185">Reference proteome</keyword>
<evidence type="ECO:0008006" key="3">
    <source>
        <dbReference type="Google" id="ProtNLM"/>
    </source>
</evidence>
<dbReference type="InterPro" id="IPR011051">
    <property type="entry name" value="RmlC_Cupin_sf"/>
</dbReference>
<accession>A0A4R3MFF6</accession>
<dbReference type="OrthoDB" id="8232984at2"/>